<dbReference type="PANTHER" id="PTHR11552">
    <property type="entry name" value="GLUCOSE-METHANOL-CHOLINE GMC OXIDOREDUCTASE"/>
    <property type="match status" value="1"/>
</dbReference>
<keyword evidence="2" id="KW-1133">Transmembrane helix</keyword>
<dbReference type="Gene3D" id="3.50.50.60">
    <property type="entry name" value="FAD/NAD(P)-binding domain"/>
    <property type="match status" value="1"/>
</dbReference>
<proteinExistence type="inferred from homology"/>
<dbReference type="SUPFAM" id="SSF51905">
    <property type="entry name" value="FAD/NAD(P)-binding domain"/>
    <property type="match status" value="1"/>
</dbReference>
<dbReference type="PANTHER" id="PTHR11552:SF227">
    <property type="entry name" value="GLUCOSE DEHYDROGENASE [FAD, QUINONE]-LIKE PROTEIN"/>
    <property type="match status" value="1"/>
</dbReference>
<sequence length="117" mass="12803">MDVNRIILEGMKTHSVLSILLGMSLYAVYSIVPYSSYNISTKSLLPTYDFIIVGGGSAGTVMANRLSEVEDWDVLLLEAGADGSATYDVPTLAANLQRSKIDWNYTTEPNENYCLGK</sequence>
<keyword evidence="2" id="KW-0812">Transmembrane</keyword>
<dbReference type="InterPro" id="IPR036188">
    <property type="entry name" value="FAD/NAD-bd_sf"/>
</dbReference>
<evidence type="ECO:0000256" key="2">
    <source>
        <dbReference type="SAM" id="Phobius"/>
    </source>
</evidence>
<dbReference type="GO" id="GO:0050660">
    <property type="term" value="F:flavin adenine dinucleotide binding"/>
    <property type="evidence" value="ECO:0007669"/>
    <property type="project" value="InterPro"/>
</dbReference>
<dbReference type="AlphaFoldDB" id="A0A6J3LNR9"/>
<evidence type="ECO:0000313" key="3">
    <source>
        <dbReference type="Proteomes" id="UP000504631"/>
    </source>
</evidence>
<dbReference type="KEGG" id="bvk:117243599"/>
<dbReference type="Gene3D" id="3.30.560.10">
    <property type="entry name" value="Glucose Oxidase, domain 3"/>
    <property type="match status" value="1"/>
</dbReference>
<organism evidence="3 4">
    <name type="scientific">Bombus vosnesenskii</name>
    <dbReference type="NCBI Taxonomy" id="207650"/>
    <lineage>
        <taxon>Eukaryota</taxon>
        <taxon>Metazoa</taxon>
        <taxon>Ecdysozoa</taxon>
        <taxon>Arthropoda</taxon>
        <taxon>Hexapoda</taxon>
        <taxon>Insecta</taxon>
        <taxon>Pterygota</taxon>
        <taxon>Neoptera</taxon>
        <taxon>Endopterygota</taxon>
        <taxon>Hymenoptera</taxon>
        <taxon>Apocrita</taxon>
        <taxon>Aculeata</taxon>
        <taxon>Apoidea</taxon>
        <taxon>Anthophila</taxon>
        <taxon>Apidae</taxon>
        <taxon>Bombus</taxon>
        <taxon>Pyrobombus</taxon>
    </lineage>
</organism>
<keyword evidence="2" id="KW-0472">Membrane</keyword>
<dbReference type="GO" id="GO:0016491">
    <property type="term" value="F:oxidoreductase activity"/>
    <property type="evidence" value="ECO:0007669"/>
    <property type="project" value="TreeGrafter"/>
</dbReference>
<accession>A0A6J3LNR9</accession>
<gene>
    <name evidence="4" type="primary">LOC117243599</name>
</gene>
<name>A0A6J3LNR9_9HYME</name>
<keyword evidence="3" id="KW-1185">Reference proteome</keyword>
<feature type="transmembrane region" description="Helical" evidence="2">
    <location>
        <begin position="15"/>
        <end position="32"/>
    </location>
</feature>
<dbReference type="GeneID" id="117243599"/>
<comment type="similarity">
    <text evidence="1">Belongs to the GMC oxidoreductase family.</text>
</comment>
<protein>
    <submittedName>
        <fullName evidence="4">Glucose dehydrogenase [FAD, quinone]-like</fullName>
    </submittedName>
</protein>
<dbReference type="InterPro" id="IPR012132">
    <property type="entry name" value="GMC_OxRdtase"/>
</dbReference>
<reference evidence="4" key="1">
    <citation type="submission" date="2025-08" db="UniProtKB">
        <authorList>
            <consortium name="RefSeq"/>
        </authorList>
    </citation>
    <scope>IDENTIFICATION</scope>
    <source>
        <tissue evidence="4">Muscle</tissue>
    </source>
</reference>
<evidence type="ECO:0000256" key="1">
    <source>
        <dbReference type="ARBA" id="ARBA00010790"/>
    </source>
</evidence>
<dbReference type="RefSeq" id="XP_033367133.1">
    <property type="nucleotide sequence ID" value="XM_033511242.1"/>
</dbReference>
<evidence type="ECO:0000313" key="4">
    <source>
        <dbReference type="RefSeq" id="XP_033367133.1"/>
    </source>
</evidence>
<dbReference type="Proteomes" id="UP000504631">
    <property type="component" value="Unplaced"/>
</dbReference>